<evidence type="ECO:0000313" key="2">
    <source>
        <dbReference type="EMBL" id="OXA59898.1"/>
    </source>
</evidence>
<dbReference type="AlphaFoldDB" id="A0A226ERQ9"/>
<accession>A0A226ERQ9</accession>
<feature type="signal peptide" evidence="1">
    <location>
        <begin position="1"/>
        <end position="17"/>
    </location>
</feature>
<evidence type="ECO:0000313" key="3">
    <source>
        <dbReference type="Proteomes" id="UP000198287"/>
    </source>
</evidence>
<gene>
    <name evidence="2" type="ORF">Fcan01_04112</name>
</gene>
<sequence>MFLTIFSLFLFPGFVHLENRSFNFTSFCICPPFAKQYKPFCGYEISTTNPDCMTHAIYVCVNGPNKVARVNEYCSNSRCGPYGKRATTSCIDLDDQEYFRDIESGKTPKCEGCWFPVLEHGYKYADKTFYFDTRRNNDTFFHIFRRKILKMYLAIFSLVVFSDFVHSENKSYNFTTFCNCPSYGVPRKSYCGHEISAVDTDCMTHALYKCINGPNKATTVLKYCENSRCGKVPVGNRFTSDCMDLFKEDYFEGCWFPKLQDGYKYAGKMFYYDTIRDDDMLFHIFRRTGKNTWVNTTFRR</sequence>
<dbReference type="EMBL" id="LNIX01000002">
    <property type="protein sequence ID" value="OXA59898.1"/>
    <property type="molecule type" value="Genomic_DNA"/>
</dbReference>
<feature type="chain" id="PRO_5013121663" evidence="1">
    <location>
        <begin position="18"/>
        <end position="300"/>
    </location>
</feature>
<protein>
    <submittedName>
        <fullName evidence="2">Uncharacterized protein</fullName>
    </submittedName>
</protein>
<keyword evidence="1" id="KW-0732">Signal</keyword>
<name>A0A226ERQ9_FOLCA</name>
<evidence type="ECO:0000256" key="1">
    <source>
        <dbReference type="SAM" id="SignalP"/>
    </source>
</evidence>
<keyword evidence="3" id="KW-1185">Reference proteome</keyword>
<proteinExistence type="predicted"/>
<dbReference type="Proteomes" id="UP000198287">
    <property type="component" value="Unassembled WGS sequence"/>
</dbReference>
<reference evidence="2 3" key="1">
    <citation type="submission" date="2015-12" db="EMBL/GenBank/DDBJ databases">
        <title>The genome of Folsomia candida.</title>
        <authorList>
            <person name="Faddeeva A."/>
            <person name="Derks M.F."/>
            <person name="Anvar Y."/>
            <person name="Smit S."/>
            <person name="Van Straalen N."/>
            <person name="Roelofs D."/>
        </authorList>
    </citation>
    <scope>NUCLEOTIDE SEQUENCE [LARGE SCALE GENOMIC DNA]</scope>
    <source>
        <strain evidence="2 3">VU population</strain>
        <tissue evidence="2">Whole body</tissue>
    </source>
</reference>
<comment type="caution">
    <text evidence="2">The sequence shown here is derived from an EMBL/GenBank/DDBJ whole genome shotgun (WGS) entry which is preliminary data.</text>
</comment>
<organism evidence="2 3">
    <name type="scientific">Folsomia candida</name>
    <name type="common">Springtail</name>
    <dbReference type="NCBI Taxonomy" id="158441"/>
    <lineage>
        <taxon>Eukaryota</taxon>
        <taxon>Metazoa</taxon>
        <taxon>Ecdysozoa</taxon>
        <taxon>Arthropoda</taxon>
        <taxon>Hexapoda</taxon>
        <taxon>Collembola</taxon>
        <taxon>Entomobryomorpha</taxon>
        <taxon>Isotomoidea</taxon>
        <taxon>Isotomidae</taxon>
        <taxon>Proisotominae</taxon>
        <taxon>Folsomia</taxon>
    </lineage>
</organism>